<keyword evidence="4 5" id="KW-0238">DNA-binding</keyword>
<evidence type="ECO:0000256" key="3">
    <source>
        <dbReference type="ARBA" id="ARBA00022833"/>
    </source>
</evidence>
<feature type="domain" description="THAP-type" evidence="6">
    <location>
        <begin position="1"/>
        <end position="77"/>
    </location>
</feature>
<name>A0A8W8NZL7_MAGGI</name>
<reference evidence="7" key="1">
    <citation type="submission" date="2022-08" db="UniProtKB">
        <authorList>
            <consortium name="EnsemblMetazoa"/>
        </authorList>
    </citation>
    <scope>IDENTIFICATION</scope>
    <source>
        <strain evidence="7">05x7-T-G4-1.051#20</strain>
    </source>
</reference>
<evidence type="ECO:0000256" key="4">
    <source>
        <dbReference type="ARBA" id="ARBA00023125"/>
    </source>
</evidence>
<protein>
    <recommendedName>
        <fullName evidence="6">THAP-type domain-containing protein</fullName>
    </recommendedName>
</protein>
<keyword evidence="3" id="KW-0862">Zinc</keyword>
<dbReference type="Pfam" id="PF05485">
    <property type="entry name" value="THAP"/>
    <property type="match status" value="1"/>
</dbReference>
<dbReference type="AlphaFoldDB" id="A0A8W8NZL7"/>
<dbReference type="PROSITE" id="PS50950">
    <property type="entry name" value="ZF_THAP"/>
    <property type="match status" value="1"/>
</dbReference>
<dbReference type="GO" id="GO:0008270">
    <property type="term" value="F:zinc ion binding"/>
    <property type="evidence" value="ECO:0007669"/>
    <property type="project" value="UniProtKB-KW"/>
</dbReference>
<dbReference type="PANTHER" id="PTHR23080">
    <property type="entry name" value="THAP DOMAIN PROTEIN"/>
    <property type="match status" value="1"/>
</dbReference>
<dbReference type="InterPro" id="IPR038441">
    <property type="entry name" value="THAP_Znf_sf"/>
</dbReference>
<proteinExistence type="predicted"/>
<dbReference type="SMART" id="SM00980">
    <property type="entry name" value="THAP"/>
    <property type="match status" value="1"/>
</dbReference>
<keyword evidence="8" id="KW-1185">Reference proteome</keyword>
<dbReference type="InterPro" id="IPR006612">
    <property type="entry name" value="THAP_Znf"/>
</dbReference>
<dbReference type="SUPFAM" id="SSF57716">
    <property type="entry name" value="Glucocorticoid receptor-like (DNA-binding domain)"/>
    <property type="match status" value="1"/>
</dbReference>
<dbReference type="EnsemblMetazoa" id="G9526.1">
    <property type="protein sequence ID" value="G9526.1:cds"/>
    <property type="gene ID" value="G9526"/>
</dbReference>
<keyword evidence="2 5" id="KW-0863">Zinc-finger</keyword>
<evidence type="ECO:0000256" key="2">
    <source>
        <dbReference type="ARBA" id="ARBA00022771"/>
    </source>
</evidence>
<dbReference type="Gene3D" id="6.20.210.20">
    <property type="entry name" value="THAP domain"/>
    <property type="match status" value="1"/>
</dbReference>
<organism evidence="7 8">
    <name type="scientific">Magallana gigas</name>
    <name type="common">Pacific oyster</name>
    <name type="synonym">Crassostrea gigas</name>
    <dbReference type="NCBI Taxonomy" id="29159"/>
    <lineage>
        <taxon>Eukaryota</taxon>
        <taxon>Metazoa</taxon>
        <taxon>Spiralia</taxon>
        <taxon>Lophotrochozoa</taxon>
        <taxon>Mollusca</taxon>
        <taxon>Bivalvia</taxon>
        <taxon>Autobranchia</taxon>
        <taxon>Pteriomorphia</taxon>
        <taxon>Ostreida</taxon>
        <taxon>Ostreoidea</taxon>
        <taxon>Ostreidae</taxon>
        <taxon>Magallana</taxon>
    </lineage>
</organism>
<dbReference type="GO" id="GO:0003677">
    <property type="term" value="F:DNA binding"/>
    <property type="evidence" value="ECO:0007669"/>
    <property type="project" value="UniProtKB-UniRule"/>
</dbReference>
<dbReference type="SMART" id="SM00692">
    <property type="entry name" value="DM3"/>
    <property type="match status" value="1"/>
</dbReference>
<evidence type="ECO:0000256" key="1">
    <source>
        <dbReference type="ARBA" id="ARBA00022723"/>
    </source>
</evidence>
<evidence type="ECO:0000313" key="7">
    <source>
        <dbReference type="EnsemblMetazoa" id="G9526.1:cds"/>
    </source>
</evidence>
<sequence length="272" mass="30619">MGKNYCAVKDCHNVSGRIGRFGKPVKLHELPKKQHLCTAWLRAISRKHFNPKRTRVCSDHFPEGNGRTWNNQVPTLFLPHKTVKSVKVRLSTNSNKMNIESPAQAVDVNDHNYSVHQIVKGPSPQHRNLDIDSTDSKASKDILPSSLDNFSNCELPEITIDDIKDNNDKMLFYTGLPDYGTYKALFESLIQQGADKLVLDSSAMKTETDAKKGGAKRKLRIEDEFFMPTDRRLMSARYPTVLTVRKHSSKLMIPTAVPVIIKEMRGGTSASL</sequence>
<evidence type="ECO:0000259" key="6">
    <source>
        <dbReference type="PROSITE" id="PS50950"/>
    </source>
</evidence>
<evidence type="ECO:0000313" key="8">
    <source>
        <dbReference type="Proteomes" id="UP000005408"/>
    </source>
</evidence>
<dbReference type="Proteomes" id="UP000005408">
    <property type="component" value="Unassembled WGS sequence"/>
</dbReference>
<evidence type="ECO:0000256" key="5">
    <source>
        <dbReference type="PROSITE-ProRule" id="PRU00309"/>
    </source>
</evidence>
<keyword evidence="1" id="KW-0479">Metal-binding</keyword>
<accession>A0A8W8NZL7</accession>